<proteinExistence type="predicted"/>
<dbReference type="InterPro" id="IPR051292">
    <property type="entry name" value="Xyl/GlcA_transferase"/>
</dbReference>
<keyword evidence="10" id="KW-1185">Reference proteome</keyword>
<evidence type="ECO:0000256" key="1">
    <source>
        <dbReference type="ARBA" id="ARBA00004606"/>
    </source>
</evidence>
<organism evidence="9 10">
    <name type="scientific">Rhodofomes roseus</name>
    <dbReference type="NCBI Taxonomy" id="34475"/>
    <lineage>
        <taxon>Eukaryota</taxon>
        <taxon>Fungi</taxon>
        <taxon>Dikarya</taxon>
        <taxon>Basidiomycota</taxon>
        <taxon>Agaricomycotina</taxon>
        <taxon>Agaricomycetes</taxon>
        <taxon>Polyporales</taxon>
        <taxon>Rhodofomes</taxon>
    </lineage>
</organism>
<evidence type="ECO:0000313" key="10">
    <source>
        <dbReference type="Proteomes" id="UP000814176"/>
    </source>
</evidence>
<dbReference type="PANTHER" id="PTHR12270:SF25">
    <property type="entry name" value="GLYCOSYLTRANSFERASE-LIKE PROTEIN LARGE"/>
    <property type="match status" value="1"/>
</dbReference>
<accession>A0ABQ8KA45</accession>
<keyword evidence="2 8" id="KW-0812">Transmembrane</keyword>
<dbReference type="Pfam" id="PF13896">
    <property type="entry name" value="Glyco_transf_49"/>
    <property type="match status" value="1"/>
</dbReference>
<keyword evidence="6" id="KW-0325">Glycoprotein</keyword>
<dbReference type="PANTHER" id="PTHR12270">
    <property type="entry name" value="GLYCOSYLTRANSFERASE-RELATED"/>
    <property type="match status" value="1"/>
</dbReference>
<feature type="compositionally biased region" description="Polar residues" evidence="7">
    <location>
        <begin position="296"/>
        <end position="307"/>
    </location>
</feature>
<evidence type="ECO:0000313" key="9">
    <source>
        <dbReference type="EMBL" id="KAH9834210.1"/>
    </source>
</evidence>
<dbReference type="GeneID" id="71997452"/>
<feature type="compositionally biased region" description="Acidic residues" evidence="7">
    <location>
        <begin position="240"/>
        <end position="249"/>
    </location>
</feature>
<name>A0ABQ8KA45_9APHY</name>
<evidence type="ECO:0000256" key="7">
    <source>
        <dbReference type="SAM" id="MobiDB-lite"/>
    </source>
</evidence>
<dbReference type="Proteomes" id="UP000814176">
    <property type="component" value="Unassembled WGS sequence"/>
</dbReference>
<keyword evidence="5 8" id="KW-0472">Membrane</keyword>
<evidence type="ECO:0000256" key="2">
    <source>
        <dbReference type="ARBA" id="ARBA00022692"/>
    </source>
</evidence>
<keyword evidence="3" id="KW-0735">Signal-anchor</keyword>
<feature type="region of interest" description="Disordered" evidence="7">
    <location>
        <begin position="233"/>
        <end position="252"/>
    </location>
</feature>
<dbReference type="EMBL" id="JADCUA010000016">
    <property type="protein sequence ID" value="KAH9834210.1"/>
    <property type="molecule type" value="Genomic_DNA"/>
</dbReference>
<evidence type="ECO:0000256" key="5">
    <source>
        <dbReference type="ARBA" id="ARBA00023136"/>
    </source>
</evidence>
<keyword evidence="4 8" id="KW-1133">Transmembrane helix</keyword>
<evidence type="ECO:0000256" key="4">
    <source>
        <dbReference type="ARBA" id="ARBA00022989"/>
    </source>
</evidence>
<feature type="region of interest" description="Disordered" evidence="7">
    <location>
        <begin position="295"/>
        <end position="317"/>
    </location>
</feature>
<protein>
    <submittedName>
        <fullName evidence="9">Glycosyl-transferase for dystroglycan-domain-containing protein</fullName>
    </submittedName>
</protein>
<dbReference type="RefSeq" id="XP_047776866.1">
    <property type="nucleotide sequence ID" value="XM_047916720.1"/>
</dbReference>
<evidence type="ECO:0000256" key="8">
    <source>
        <dbReference type="SAM" id="Phobius"/>
    </source>
</evidence>
<evidence type="ECO:0000256" key="6">
    <source>
        <dbReference type="ARBA" id="ARBA00023180"/>
    </source>
</evidence>
<comment type="caution">
    <text evidence="9">The sequence shown here is derived from an EMBL/GenBank/DDBJ whole genome shotgun (WGS) entry which is preliminary data.</text>
</comment>
<comment type="subcellular location">
    <subcellularLocation>
        <location evidence="1">Membrane</location>
        <topology evidence="1">Single-pass type II membrane protein</topology>
    </subcellularLocation>
</comment>
<evidence type="ECO:0000256" key="3">
    <source>
        <dbReference type="ARBA" id="ARBA00022968"/>
    </source>
</evidence>
<sequence length="528" mass="59077">MDVVKSLSRAARLCLVGYVALSVLFTTNYYLLSPLLAHSHSALSFPASPWSRFSTPIEAKKNEAVLKPSAETSLSLPVDLSDALWPEDISASEAPLFFPVSELVQHLGMDHATSTPVQEATLLSKAFSGALHPTRIIPFYYRSTGLVDPDDVTITTLVTRNRFKVFRQLVERYRGPISVTVHIPFPSHASLASLAQTHPSVVALQRLHALYMSSPLFSMHVDVHLALSPFAASARGDGGDTTDEDEGEGEGGRQFNVWRNVAKLFARTEFVMMLDVDFAVCTDWRGALREAIDLARSTNTPNGEQEQTSSTTSTSGDVMQRLREGRAALVVPAFEYTNLADGVDQRTFPTDKKSLLRLAQADPPKVSAFHAMWAAGHNSTDYMRYFSIPPGSGEIYRVAEYQSAYEPYVIVSKRVSWCDERFTGYGANKAACLFEMYLSGVSFYVMADHFLIHQTHTYEEAARREERKYNRKLYADFKEEACLRYLFRYAHEGVLHTTRGFNVQEECKKLKGIARIATQLLEHELKAK</sequence>
<gene>
    <name evidence="9" type="ORF">C8Q71DRAFT_166259</name>
</gene>
<feature type="transmembrane region" description="Helical" evidence="8">
    <location>
        <begin position="12"/>
        <end position="32"/>
    </location>
</feature>
<reference evidence="9 10" key="1">
    <citation type="journal article" date="2021" name="Environ. Microbiol.">
        <title>Gene family expansions and transcriptome signatures uncover fungal adaptations to wood decay.</title>
        <authorList>
            <person name="Hage H."/>
            <person name="Miyauchi S."/>
            <person name="Viragh M."/>
            <person name="Drula E."/>
            <person name="Min B."/>
            <person name="Chaduli D."/>
            <person name="Navarro D."/>
            <person name="Favel A."/>
            <person name="Norest M."/>
            <person name="Lesage-Meessen L."/>
            <person name="Balint B."/>
            <person name="Merenyi Z."/>
            <person name="de Eugenio L."/>
            <person name="Morin E."/>
            <person name="Martinez A.T."/>
            <person name="Baldrian P."/>
            <person name="Stursova M."/>
            <person name="Martinez M.J."/>
            <person name="Novotny C."/>
            <person name="Magnuson J.K."/>
            <person name="Spatafora J.W."/>
            <person name="Maurice S."/>
            <person name="Pangilinan J."/>
            <person name="Andreopoulos W."/>
            <person name="LaButti K."/>
            <person name="Hundley H."/>
            <person name="Na H."/>
            <person name="Kuo A."/>
            <person name="Barry K."/>
            <person name="Lipzen A."/>
            <person name="Henrissat B."/>
            <person name="Riley R."/>
            <person name="Ahrendt S."/>
            <person name="Nagy L.G."/>
            <person name="Grigoriev I.V."/>
            <person name="Martin F."/>
            <person name="Rosso M.N."/>
        </authorList>
    </citation>
    <scope>NUCLEOTIDE SEQUENCE [LARGE SCALE GENOMIC DNA]</scope>
    <source>
        <strain evidence="9 10">CIRM-BRFM 1785</strain>
    </source>
</reference>